<reference evidence="2 4" key="1">
    <citation type="submission" date="2016-10" db="EMBL/GenBank/DDBJ databases">
        <title>Complete Genome Sequence of Acetogen Clostridium formicoaceticum ATCC 27076.</title>
        <authorList>
            <person name="Bao T."/>
            <person name="Cheng C."/>
            <person name="Zhao J."/>
            <person name="Yang S.-T."/>
            <person name="Wang J."/>
            <person name="Wang M."/>
        </authorList>
    </citation>
    <scope>NUCLEOTIDE SEQUENCE [LARGE SCALE GENOMIC DNA]</scope>
    <source>
        <strain evidence="2 4">ATCC 27076</strain>
    </source>
</reference>
<dbReference type="CDD" id="cd00118">
    <property type="entry name" value="LysM"/>
    <property type="match status" value="1"/>
</dbReference>
<dbReference type="Proteomes" id="UP000192478">
    <property type="component" value="Chromosome"/>
</dbReference>
<gene>
    <name evidence="2" type="ORF">BJL90_15830</name>
    <name evidence="3" type="ORF">CLFO_21110</name>
</gene>
<evidence type="ECO:0000313" key="5">
    <source>
        <dbReference type="Proteomes" id="UP000192478"/>
    </source>
</evidence>
<dbReference type="PANTHER" id="PTHR34700:SF4">
    <property type="entry name" value="PHAGE-LIKE ELEMENT PBSX PROTEIN XKDP"/>
    <property type="match status" value="1"/>
</dbReference>
<sequence>MDVYIKTEEETFHFPVNPFSVSINGGKKYDTFDILYQGDRDFPAEKAKRIRTMTLDTMFPSEYEPYCRYRNIPTPEQALKKIIGWSESSTMVRLIITEFSFNEMVNIADYQVNETGENQGDKYITLNIRVAREDATELIKIERSASPSPAPQLKENRTQPKQEKLYVVKSGDSLFKIAKKVLGNGSRYQEIYNANKGVIGNNPNLIYPGQKFIIPG</sequence>
<evidence type="ECO:0000313" key="4">
    <source>
        <dbReference type="Proteomes" id="UP000177894"/>
    </source>
</evidence>
<evidence type="ECO:0000259" key="1">
    <source>
        <dbReference type="PROSITE" id="PS51782"/>
    </source>
</evidence>
<dbReference type="InterPro" id="IPR052196">
    <property type="entry name" value="Bact_Kbp"/>
</dbReference>
<evidence type="ECO:0000313" key="2">
    <source>
        <dbReference type="EMBL" id="AOY77188.1"/>
    </source>
</evidence>
<evidence type="ECO:0000313" key="3">
    <source>
        <dbReference type="EMBL" id="ARE87711.1"/>
    </source>
</evidence>
<feature type="domain" description="LysM" evidence="1">
    <location>
        <begin position="164"/>
        <end position="214"/>
    </location>
</feature>
<dbReference type="SUPFAM" id="SSF54106">
    <property type="entry name" value="LysM domain"/>
    <property type="match status" value="1"/>
</dbReference>
<dbReference type="RefSeq" id="WP_070970151.1">
    <property type="nucleotide sequence ID" value="NZ_CP017603.1"/>
</dbReference>
<dbReference type="EMBL" id="CP017603">
    <property type="protein sequence ID" value="AOY77188.1"/>
    <property type="molecule type" value="Genomic_DNA"/>
</dbReference>
<proteinExistence type="predicted"/>
<dbReference type="Gene3D" id="3.10.350.10">
    <property type="entry name" value="LysM domain"/>
    <property type="match status" value="1"/>
</dbReference>
<name>A0AAC9RIJ3_9CLOT</name>
<dbReference type="InterPro" id="IPR036779">
    <property type="entry name" value="LysM_dom_sf"/>
</dbReference>
<keyword evidence="4" id="KW-1185">Reference proteome</keyword>
<dbReference type="InterPro" id="IPR018392">
    <property type="entry name" value="LysM"/>
</dbReference>
<dbReference type="KEGG" id="cfm:BJL90_15830"/>
<dbReference type="PANTHER" id="PTHR34700">
    <property type="entry name" value="POTASSIUM BINDING PROTEIN KBP"/>
    <property type="match status" value="1"/>
</dbReference>
<dbReference type="SMART" id="SM00257">
    <property type="entry name" value="LysM"/>
    <property type="match status" value="1"/>
</dbReference>
<dbReference type="Proteomes" id="UP000177894">
    <property type="component" value="Chromosome"/>
</dbReference>
<dbReference type="Pfam" id="PF01476">
    <property type="entry name" value="LysM"/>
    <property type="match status" value="1"/>
</dbReference>
<dbReference type="AlphaFoldDB" id="A0AAC9RIJ3"/>
<accession>A0AAC9RIJ3</accession>
<protein>
    <submittedName>
        <fullName evidence="3">LysM domain/BON superfamily protein</fullName>
    </submittedName>
</protein>
<organism evidence="3 5">
    <name type="scientific">Clostridium formicaceticum</name>
    <dbReference type="NCBI Taxonomy" id="1497"/>
    <lineage>
        <taxon>Bacteria</taxon>
        <taxon>Bacillati</taxon>
        <taxon>Bacillota</taxon>
        <taxon>Clostridia</taxon>
        <taxon>Eubacteriales</taxon>
        <taxon>Clostridiaceae</taxon>
        <taxon>Clostridium</taxon>
    </lineage>
</organism>
<dbReference type="EMBL" id="CP020559">
    <property type="protein sequence ID" value="ARE87711.1"/>
    <property type="molecule type" value="Genomic_DNA"/>
</dbReference>
<reference evidence="3 5" key="2">
    <citation type="submission" date="2017-03" db="EMBL/GenBank/DDBJ databases">
        <title>Complete sequence of Clostridium formicaceticum DSM 92.</title>
        <authorList>
            <person name="Poehlein A."/>
            <person name="Karl M."/>
            <person name="Bengelsdorf F.R."/>
            <person name="Duerre P."/>
            <person name="Daniel R."/>
        </authorList>
    </citation>
    <scope>NUCLEOTIDE SEQUENCE [LARGE SCALE GENOMIC DNA]</scope>
    <source>
        <strain evidence="3 5">DSM 92</strain>
    </source>
</reference>
<dbReference type="PROSITE" id="PS51782">
    <property type="entry name" value="LYSM"/>
    <property type="match status" value="1"/>
</dbReference>